<dbReference type="GO" id="GO:0009294">
    <property type="term" value="P:DNA-mediated transformation"/>
    <property type="evidence" value="ECO:0007669"/>
    <property type="project" value="InterPro"/>
</dbReference>
<comment type="similarity">
    <text evidence="1">Belongs to the DprA/Smf family.</text>
</comment>
<evidence type="ECO:0000313" key="4">
    <source>
        <dbReference type="Proteomes" id="UP000297149"/>
    </source>
</evidence>
<organism evidence="3 4">
    <name type="scientific">Duncaniella dubosii</name>
    <dbReference type="NCBI Taxonomy" id="2518971"/>
    <lineage>
        <taxon>Bacteria</taxon>
        <taxon>Pseudomonadati</taxon>
        <taxon>Bacteroidota</taxon>
        <taxon>Bacteroidia</taxon>
        <taxon>Bacteroidales</taxon>
        <taxon>Muribaculaceae</taxon>
        <taxon>Duncaniella</taxon>
    </lineage>
</organism>
<reference evidence="4" key="1">
    <citation type="submission" date="2019-02" db="EMBL/GenBank/DDBJ databases">
        <title>Isolation and identification of novel species under the genus Muribaculum.</title>
        <authorList>
            <person name="Miyake S."/>
            <person name="Ding Y."/>
            <person name="Low A."/>
            <person name="Soh M."/>
            <person name="Seedorf H."/>
        </authorList>
    </citation>
    <scope>NUCLEOTIDE SEQUENCE [LARGE SCALE GENOMIC DNA]</scope>
    <source>
        <strain evidence="4">H5</strain>
    </source>
</reference>
<dbReference type="Pfam" id="PF02481">
    <property type="entry name" value="DNA_processg_A"/>
    <property type="match status" value="1"/>
</dbReference>
<sequence length="369" mass="40062">MTDNALTYRVAFSSLRSLTPSLAGTILDRVGSEENFFAFTESQLSAVMGFSNRLFTSSVRGEALEKARDEVEFINANSISSIYFQSGQYPGRLLECDDAPLMLYGLGDCDLNHSRFISVVGTRHATAYGVDFVERFINELATLLPEKPVIVSGLAYGIDICAHKAALKCGLPTVGVLAHGLNTLYPSQHRSVAVEMVRNHGMLLTDYRSSTPVHKGNFLARNRIVAGLSDALVVVESASKGGALVTARLASGYNRDVFALPGRISDRYSAGCNGLIANHMAALVTSAYDFCSQMRWPVAEADDAMPSLFPEMSPEEEAVMAVLTARGEATLADLSSRIDLPVARLMSMLIDMEFRALIISIPGGRYRLR</sequence>
<dbReference type="NCBIfam" id="TIGR00732">
    <property type="entry name" value="dprA"/>
    <property type="match status" value="1"/>
</dbReference>
<proteinExistence type="inferred from homology"/>
<gene>
    <name evidence="3" type="primary">dprA</name>
    <name evidence="3" type="ORF">E7747_06765</name>
</gene>
<dbReference type="InterPro" id="IPR057666">
    <property type="entry name" value="DrpA_SLOG"/>
</dbReference>
<dbReference type="EMBL" id="CP039396">
    <property type="protein sequence ID" value="QCD42001.1"/>
    <property type="molecule type" value="Genomic_DNA"/>
</dbReference>
<dbReference type="RefSeq" id="WP_136414921.1">
    <property type="nucleotide sequence ID" value="NZ_CP039396.1"/>
</dbReference>
<dbReference type="PANTHER" id="PTHR43022">
    <property type="entry name" value="PROTEIN SMF"/>
    <property type="match status" value="1"/>
</dbReference>
<evidence type="ECO:0000259" key="2">
    <source>
        <dbReference type="Pfam" id="PF02481"/>
    </source>
</evidence>
<dbReference type="InterPro" id="IPR003488">
    <property type="entry name" value="DprA"/>
</dbReference>
<dbReference type="KEGG" id="ddb:E7747_06765"/>
<keyword evidence="4" id="KW-1185">Reference proteome</keyword>
<protein>
    <submittedName>
        <fullName evidence="3">DNA-protecting protein DprA</fullName>
    </submittedName>
</protein>
<evidence type="ECO:0000313" key="3">
    <source>
        <dbReference type="EMBL" id="QCD42001.1"/>
    </source>
</evidence>
<name>A0A4P7W248_9BACT</name>
<dbReference type="AlphaFoldDB" id="A0A4P7W248"/>
<accession>A0A4P7W248</accession>
<dbReference type="Gene3D" id="3.40.50.450">
    <property type="match status" value="1"/>
</dbReference>
<evidence type="ECO:0000256" key="1">
    <source>
        <dbReference type="ARBA" id="ARBA00006525"/>
    </source>
</evidence>
<feature type="domain" description="Smf/DprA SLOG" evidence="2">
    <location>
        <begin position="82"/>
        <end position="294"/>
    </location>
</feature>
<dbReference type="Proteomes" id="UP000297149">
    <property type="component" value="Chromosome"/>
</dbReference>
<dbReference type="SUPFAM" id="SSF102405">
    <property type="entry name" value="MCP/YpsA-like"/>
    <property type="match status" value="1"/>
</dbReference>
<dbReference type="PANTHER" id="PTHR43022:SF1">
    <property type="entry name" value="PROTEIN SMF"/>
    <property type="match status" value="1"/>
</dbReference>